<name>A0A6G9Z016_9NOCA</name>
<feature type="domain" description="Treble clef zinc finger" evidence="1">
    <location>
        <begin position="100"/>
        <end position="154"/>
    </location>
</feature>
<evidence type="ECO:0000313" key="2">
    <source>
        <dbReference type="EMBL" id="QIS18556.1"/>
    </source>
</evidence>
<dbReference type="Proteomes" id="UP000500953">
    <property type="component" value="Chromosome"/>
</dbReference>
<dbReference type="SUPFAM" id="SSF52980">
    <property type="entry name" value="Restriction endonuclease-like"/>
    <property type="match status" value="1"/>
</dbReference>
<feature type="domain" description="Treble clef zinc finger" evidence="1">
    <location>
        <begin position="391"/>
        <end position="442"/>
    </location>
</feature>
<dbReference type="EMBL" id="CP046173">
    <property type="protein sequence ID" value="QIS18556.1"/>
    <property type="molecule type" value="Genomic_DNA"/>
</dbReference>
<dbReference type="InterPro" id="IPR011335">
    <property type="entry name" value="Restrct_endonuc-II-like"/>
</dbReference>
<dbReference type="InterPro" id="IPR025487">
    <property type="entry name" value="DUF4379"/>
</dbReference>
<organism evidence="2 3">
    <name type="scientific">Nocardia terpenica</name>
    <dbReference type="NCBI Taxonomy" id="455432"/>
    <lineage>
        <taxon>Bacteria</taxon>
        <taxon>Bacillati</taxon>
        <taxon>Actinomycetota</taxon>
        <taxon>Actinomycetes</taxon>
        <taxon>Mycobacteriales</taxon>
        <taxon>Nocardiaceae</taxon>
        <taxon>Nocardia</taxon>
    </lineage>
</organism>
<reference evidence="2 3" key="1">
    <citation type="journal article" date="2019" name="ACS Chem. Biol.">
        <title>Identification and Mobilization of a Cryptic Antibiotic Biosynthesis Gene Locus from a Human-Pathogenic Nocardia Isolate.</title>
        <authorList>
            <person name="Herisse M."/>
            <person name="Ishida K."/>
            <person name="Porter J.L."/>
            <person name="Howden B."/>
            <person name="Hertweck C."/>
            <person name="Stinear T.P."/>
            <person name="Pidot S.J."/>
        </authorList>
    </citation>
    <scope>NUCLEOTIDE SEQUENCE [LARGE SCALE GENOMIC DNA]</scope>
    <source>
        <strain evidence="2 3">AUSMDU00012715</strain>
    </source>
</reference>
<proteinExistence type="predicted"/>
<dbReference type="PANTHER" id="PTHR37317:SF6">
    <property type="entry name" value="ZINC-RIBBON DOMAIN-CONTAINING PROTEIN-RELATED"/>
    <property type="match status" value="1"/>
</dbReference>
<dbReference type="PANTHER" id="PTHR37317">
    <property type="entry name" value="BLR8090 PROTEIN"/>
    <property type="match status" value="1"/>
</dbReference>
<evidence type="ECO:0000259" key="1">
    <source>
        <dbReference type="Pfam" id="PF14311"/>
    </source>
</evidence>
<dbReference type="Pfam" id="PF14311">
    <property type="entry name" value="DUF4379"/>
    <property type="match status" value="5"/>
</dbReference>
<dbReference type="Gene3D" id="3.40.960.10">
    <property type="entry name" value="VSR Endonuclease"/>
    <property type="match status" value="1"/>
</dbReference>
<accession>A0A6G9Z016</accession>
<protein>
    <recommendedName>
        <fullName evidence="1">Treble clef zinc finger domain-containing protein</fullName>
    </recommendedName>
</protein>
<feature type="domain" description="Treble clef zinc finger" evidence="1">
    <location>
        <begin position="315"/>
        <end position="368"/>
    </location>
</feature>
<gene>
    <name evidence="2" type="ORF">F6W96_09885</name>
</gene>
<dbReference type="RefSeq" id="WP_167485882.1">
    <property type="nucleotide sequence ID" value="NZ_CP046173.1"/>
</dbReference>
<dbReference type="AlphaFoldDB" id="A0A6G9Z016"/>
<sequence length="519" mass="58865">MSGATPRPGESMGDLHPRQVQEWHHKLNEPLTPFDVKPGSGKRVWWLCSICGRSWQAPIQNRTKNNIIGCKQCSYLRAAATLRANVCKSGRSLSEMHPKIASEFHPTKNGGLRAEDIPAGDNRRFWWLCKVKGHEWEASANSRTNANSGCRQCSLPGTSETEIRLGHELEAAGCPIVHDFPPIPVIGRRPVKADIVIADYRVVVEFDSARYHMNPTAMRRDKRQTDALQRAGWIVIRVREQPLPRQTKNCVVVPIGAPIKVLAIRVLEQIRSLGFQPEHADRYQADTKQWAATIADKFIHEWRTRNLVDTYPDVAKDWDYERNGDSLPEYTKPNSLEPVSWICNKGHSYRSSPASRTYSGSGCPICARERMRTAVITPANGKSAGDLRSELLEIWHPTLNGRLTLFDFKPTSRRKTWWKCPICHEPWQAQISQVGPTCKPCSYKIRAYHRRLPEPGNSLADLRPDIACEWDGDRNDLTSHEVGPGSDITVWWKCKRCQHSWLGSVRSRTSRSSGCRNCK</sequence>
<feature type="domain" description="Treble clef zinc finger" evidence="1">
    <location>
        <begin position="21"/>
        <end position="74"/>
    </location>
</feature>
<feature type="domain" description="Treble clef zinc finger" evidence="1">
    <location>
        <begin position="466"/>
        <end position="519"/>
    </location>
</feature>
<evidence type="ECO:0000313" key="3">
    <source>
        <dbReference type="Proteomes" id="UP000500953"/>
    </source>
</evidence>